<feature type="region of interest" description="Disordered" evidence="2">
    <location>
        <begin position="38"/>
        <end position="82"/>
    </location>
</feature>
<gene>
    <name evidence="4" type="ORF">NOR_05702</name>
</gene>
<sequence length="231" mass="25227">MKPLIAGLIPTVFIAASFNRPVQQPIDKHHLSSQLDNMAVGDEFPPPPTIKFKYSSPPPPQGKPASDQHKYDPKPQSRVSLSDTIGPLRSISSFSSFTRLYASSASLLADLSTNTTVLAPLNSAIDSLSRKPWETPADRHASGPQAYDGAGGQDRANRNLARFVDAHLVARSPWKQGEKAMTLAGREVWWEDKNGERVIMPDGVPVDRVASRVSNGELWILKDVIDYASTS</sequence>
<reference evidence="4 5" key="1">
    <citation type="journal article" date="2016" name="Genome Biol. Evol.">
        <title>Divergent and convergent evolution of fungal pathogenicity.</title>
        <authorList>
            <person name="Shang Y."/>
            <person name="Xiao G."/>
            <person name="Zheng P."/>
            <person name="Cen K."/>
            <person name="Zhan S."/>
            <person name="Wang C."/>
        </authorList>
    </citation>
    <scope>NUCLEOTIDE SEQUENCE [LARGE SCALE GENOMIC DNA]</scope>
    <source>
        <strain evidence="4 5">RCEF 4871</strain>
    </source>
</reference>
<dbReference type="PROSITE" id="PS50213">
    <property type="entry name" value="FAS1"/>
    <property type="match status" value="1"/>
</dbReference>
<evidence type="ECO:0000259" key="3">
    <source>
        <dbReference type="PROSITE" id="PS50213"/>
    </source>
</evidence>
<evidence type="ECO:0000256" key="2">
    <source>
        <dbReference type="SAM" id="MobiDB-lite"/>
    </source>
</evidence>
<feature type="domain" description="FAS1" evidence="3">
    <location>
        <begin position="81"/>
        <end position="225"/>
    </location>
</feature>
<evidence type="ECO:0000313" key="4">
    <source>
        <dbReference type="EMBL" id="OAA40614.1"/>
    </source>
</evidence>
<organism evidence="4 5">
    <name type="scientific">Metarhizium rileyi (strain RCEF 4871)</name>
    <name type="common">Nomuraea rileyi</name>
    <dbReference type="NCBI Taxonomy" id="1649241"/>
    <lineage>
        <taxon>Eukaryota</taxon>
        <taxon>Fungi</taxon>
        <taxon>Dikarya</taxon>
        <taxon>Ascomycota</taxon>
        <taxon>Pezizomycotina</taxon>
        <taxon>Sordariomycetes</taxon>
        <taxon>Hypocreomycetidae</taxon>
        <taxon>Hypocreales</taxon>
        <taxon>Clavicipitaceae</taxon>
        <taxon>Metarhizium</taxon>
    </lineage>
</organism>
<dbReference type="PANTHER" id="PTHR28156:SF1">
    <property type="entry name" value="FAS1 DOMAIN-CONTAINING PROTEIN YDR262W"/>
    <property type="match status" value="1"/>
</dbReference>
<dbReference type="OrthoDB" id="5551751at2759"/>
<dbReference type="InterPro" id="IPR000782">
    <property type="entry name" value="FAS1_domain"/>
</dbReference>
<dbReference type="STRING" id="1081105.A0A167BZT7"/>
<dbReference type="InterPro" id="IPR036378">
    <property type="entry name" value="FAS1_dom_sf"/>
</dbReference>
<evidence type="ECO:0000256" key="1">
    <source>
        <dbReference type="ARBA" id="ARBA00022729"/>
    </source>
</evidence>
<accession>A0A167BZT7</accession>
<dbReference type="OMA" id="PWENPED"/>
<dbReference type="Gene3D" id="2.30.180.10">
    <property type="entry name" value="FAS1 domain"/>
    <property type="match status" value="1"/>
</dbReference>
<proteinExistence type="predicted"/>
<keyword evidence="1" id="KW-0732">Signal</keyword>
<protein>
    <submittedName>
        <fullName evidence="4">FAS1 domain-containing protein</fullName>
    </submittedName>
</protein>
<dbReference type="Proteomes" id="UP000243498">
    <property type="component" value="Unassembled WGS sequence"/>
</dbReference>
<dbReference type="AlphaFoldDB" id="A0A167BZT7"/>
<name>A0A167BZT7_METRR</name>
<dbReference type="InterPro" id="IPR040200">
    <property type="entry name" value="Mug57-like"/>
</dbReference>
<feature type="compositionally biased region" description="Basic and acidic residues" evidence="2">
    <location>
        <begin position="66"/>
        <end position="75"/>
    </location>
</feature>
<dbReference type="SUPFAM" id="SSF82153">
    <property type="entry name" value="FAS1 domain"/>
    <property type="match status" value="1"/>
</dbReference>
<comment type="caution">
    <text evidence="4">The sequence shown here is derived from an EMBL/GenBank/DDBJ whole genome shotgun (WGS) entry which is preliminary data.</text>
</comment>
<evidence type="ECO:0000313" key="5">
    <source>
        <dbReference type="Proteomes" id="UP000243498"/>
    </source>
</evidence>
<dbReference type="EMBL" id="AZHC01000018">
    <property type="protein sequence ID" value="OAA40614.1"/>
    <property type="molecule type" value="Genomic_DNA"/>
</dbReference>
<feature type="region of interest" description="Disordered" evidence="2">
    <location>
        <begin position="133"/>
        <end position="154"/>
    </location>
</feature>
<keyword evidence="5" id="KW-1185">Reference proteome</keyword>
<dbReference type="PANTHER" id="PTHR28156">
    <property type="entry name" value="FAS1 DOMAIN-CONTAINING PROTEIN YDR262W"/>
    <property type="match status" value="1"/>
</dbReference>